<feature type="chain" id="PRO_5037242176" description="Copper-binding protein MbnP-like domain-containing protein" evidence="1">
    <location>
        <begin position="21"/>
        <end position="271"/>
    </location>
</feature>
<dbReference type="PROSITE" id="PS51257">
    <property type="entry name" value="PROKAR_LIPOPROTEIN"/>
    <property type="match status" value="1"/>
</dbReference>
<keyword evidence="4" id="KW-1185">Reference proteome</keyword>
<gene>
    <name evidence="3" type="ORF">IC229_20385</name>
</gene>
<name>A0A927ARY5_9BACT</name>
<feature type="domain" description="Copper-binding protein MbnP-like" evidence="2">
    <location>
        <begin position="34"/>
        <end position="247"/>
    </location>
</feature>
<evidence type="ECO:0000313" key="4">
    <source>
        <dbReference type="Proteomes" id="UP000598820"/>
    </source>
</evidence>
<dbReference type="InterPro" id="IPR046863">
    <property type="entry name" value="MbnP-like_dom"/>
</dbReference>
<keyword evidence="1" id="KW-0732">Signal</keyword>
<sequence length="271" mass="30036">MIRTTTFSWLICSCLALAFAACDTPDTAFSDQSGKLRLVFDNVVGTSDLKLTNNNYQNASGESFTITKFNYYVSNIRLRKSDGTDYVVPQDSSYFLVEESRPASQTVTLNNLPVGNYTGISFMIGVDSLRSLADISKRTGVLDPGIATHDPMYWDWNSGYIFVKLEGISKAVPDTQNNQFFYHIGGFGGGYNGKKTINNLRTVTLPFRSDVISVGSASTPTVQLTTDVLKLFDGSTKLSIARYPSVMFETYSTSIADNYAQMIRYERMQAN</sequence>
<comment type="caution">
    <text evidence="3">The sequence shown here is derived from an EMBL/GenBank/DDBJ whole genome shotgun (WGS) entry which is preliminary data.</text>
</comment>
<evidence type="ECO:0000256" key="1">
    <source>
        <dbReference type="SAM" id="SignalP"/>
    </source>
</evidence>
<dbReference type="RefSeq" id="WP_190888860.1">
    <property type="nucleotide sequence ID" value="NZ_JACWZY010000018.1"/>
</dbReference>
<proteinExistence type="predicted"/>
<protein>
    <recommendedName>
        <fullName evidence="2">Copper-binding protein MbnP-like domain-containing protein</fullName>
    </recommendedName>
</protein>
<evidence type="ECO:0000313" key="3">
    <source>
        <dbReference type="EMBL" id="MBD2703016.1"/>
    </source>
</evidence>
<reference evidence="3" key="1">
    <citation type="submission" date="2020-09" db="EMBL/GenBank/DDBJ databases">
        <authorList>
            <person name="Kim M.K."/>
        </authorList>
    </citation>
    <scope>NUCLEOTIDE SEQUENCE</scope>
    <source>
        <strain evidence="3">BT702</strain>
    </source>
</reference>
<dbReference type="Proteomes" id="UP000598820">
    <property type="component" value="Unassembled WGS sequence"/>
</dbReference>
<feature type="signal peptide" evidence="1">
    <location>
        <begin position="1"/>
        <end position="20"/>
    </location>
</feature>
<evidence type="ECO:0000259" key="2">
    <source>
        <dbReference type="Pfam" id="PF20243"/>
    </source>
</evidence>
<accession>A0A927ARY5</accession>
<dbReference type="Pfam" id="PF20243">
    <property type="entry name" value="MbnP"/>
    <property type="match status" value="1"/>
</dbReference>
<organism evidence="3 4">
    <name type="scientific">Spirosoma profusum</name>
    <dbReference type="NCBI Taxonomy" id="2771354"/>
    <lineage>
        <taxon>Bacteria</taxon>
        <taxon>Pseudomonadati</taxon>
        <taxon>Bacteroidota</taxon>
        <taxon>Cytophagia</taxon>
        <taxon>Cytophagales</taxon>
        <taxon>Cytophagaceae</taxon>
        <taxon>Spirosoma</taxon>
    </lineage>
</organism>
<dbReference type="EMBL" id="JACWZY010000018">
    <property type="protein sequence ID" value="MBD2703016.1"/>
    <property type="molecule type" value="Genomic_DNA"/>
</dbReference>
<dbReference type="AlphaFoldDB" id="A0A927ARY5"/>